<dbReference type="PANTHER" id="PTHR10857">
    <property type="entry name" value="COPINE"/>
    <property type="match status" value="1"/>
</dbReference>
<dbReference type="SUPFAM" id="SSF53300">
    <property type="entry name" value="vWA-like"/>
    <property type="match status" value="1"/>
</dbReference>
<comment type="similarity">
    <text evidence="1">Belongs to the copine family.</text>
</comment>
<dbReference type="CDD" id="cd04048">
    <property type="entry name" value="C2A_Copine"/>
    <property type="match status" value="1"/>
</dbReference>
<dbReference type="PANTHER" id="PTHR10857:SF106">
    <property type="entry name" value="C2 DOMAIN-CONTAINING PROTEIN"/>
    <property type="match status" value="1"/>
</dbReference>
<reference evidence="3 4" key="1">
    <citation type="submission" date="2024-03" db="EMBL/GenBank/DDBJ databases">
        <title>The Acrasis kona genome and developmental transcriptomes reveal deep origins of eukaryotic multicellular pathways.</title>
        <authorList>
            <person name="Sheikh S."/>
            <person name="Fu C.-J."/>
            <person name="Brown M.W."/>
            <person name="Baldauf S.L."/>
        </authorList>
    </citation>
    <scope>NUCLEOTIDE SEQUENCE [LARGE SCALE GENOMIC DNA]</scope>
    <source>
        <strain evidence="3 4">ATCC MYA-3509</strain>
    </source>
</reference>
<dbReference type="GO" id="GO:0071277">
    <property type="term" value="P:cellular response to calcium ion"/>
    <property type="evidence" value="ECO:0007669"/>
    <property type="project" value="TreeGrafter"/>
</dbReference>
<gene>
    <name evidence="3" type="ORF">AKO1_008988</name>
</gene>
<keyword evidence="4" id="KW-1185">Reference proteome</keyword>
<sequence>MRDATSQPWIEIGRTETIKNNLNPKWTKSFIIDYFFERNQYIKLLVMDIDDSSSTNIDKQETLGILECSLANIVTSGGSFKQPLIHPKHPNEKRGFITAISEQVTSVNAIIHFTARATHLDRKDLFGSSDPFLVISRSTESGMWQPVHKTEVHKNTLNVSFSPFQLTSQQLCNGDNFRTLRIECFDWNRSGSHELIGSIETCLDQMLKQNGLSAQFMSKKSKKAGELQLQIKYERCYSFLEYISTGYQISTSINIDFTGSNGDPKFTNSLHYRSGQPGQFNQYQSAIWCIGSILDYYDSDHMYPCFGFGAKLPNNQVSHCFPLSLDPIRVQVQSIQGVLFTYDQCLNAVTLYGPTNFSLIINQTAAYARSNMSSYHIMLIITDGIISDKNETIREIVEASVLPMSIIIVGVGNADFSDMNVLDGDVEPLKYGNKRAARDIVQFVSFNDFVGRDPSALAAHVLAEVPQQFTSYMRMNGIVPANTRPV</sequence>
<dbReference type="InterPro" id="IPR036465">
    <property type="entry name" value="vWFA_dom_sf"/>
</dbReference>
<dbReference type="AlphaFoldDB" id="A0AAW2ZHG0"/>
<dbReference type="EMBL" id="JAOPGA020001408">
    <property type="protein sequence ID" value="KAL0488114.1"/>
    <property type="molecule type" value="Genomic_DNA"/>
</dbReference>
<dbReference type="Proteomes" id="UP001431209">
    <property type="component" value="Unassembled WGS sequence"/>
</dbReference>
<dbReference type="InterPro" id="IPR045052">
    <property type="entry name" value="Copine"/>
</dbReference>
<evidence type="ECO:0000259" key="2">
    <source>
        <dbReference type="PROSITE" id="PS50004"/>
    </source>
</evidence>
<evidence type="ECO:0000256" key="1">
    <source>
        <dbReference type="ARBA" id="ARBA00009048"/>
    </source>
</evidence>
<dbReference type="Pfam" id="PF07002">
    <property type="entry name" value="Copine"/>
    <property type="match status" value="1"/>
</dbReference>
<organism evidence="3 4">
    <name type="scientific">Acrasis kona</name>
    <dbReference type="NCBI Taxonomy" id="1008807"/>
    <lineage>
        <taxon>Eukaryota</taxon>
        <taxon>Discoba</taxon>
        <taxon>Heterolobosea</taxon>
        <taxon>Tetramitia</taxon>
        <taxon>Eutetramitia</taxon>
        <taxon>Acrasidae</taxon>
        <taxon>Acrasis</taxon>
    </lineage>
</organism>
<dbReference type="InterPro" id="IPR035892">
    <property type="entry name" value="C2_domain_sf"/>
</dbReference>
<dbReference type="Pfam" id="PF00168">
    <property type="entry name" value="C2"/>
    <property type="match status" value="2"/>
</dbReference>
<name>A0AAW2ZHG0_9EUKA</name>
<dbReference type="InterPro" id="IPR010734">
    <property type="entry name" value="Copine_C"/>
</dbReference>
<dbReference type="PROSITE" id="PS50004">
    <property type="entry name" value="C2"/>
    <property type="match status" value="2"/>
</dbReference>
<comment type="caution">
    <text evidence="3">The sequence shown here is derived from an EMBL/GenBank/DDBJ whole genome shotgun (WGS) entry which is preliminary data.</text>
</comment>
<dbReference type="Gene3D" id="2.60.40.150">
    <property type="entry name" value="C2 domain"/>
    <property type="match status" value="2"/>
</dbReference>
<protein>
    <recommendedName>
        <fullName evidence="2">C2 domain-containing protein</fullName>
    </recommendedName>
</protein>
<dbReference type="GO" id="GO:0005886">
    <property type="term" value="C:plasma membrane"/>
    <property type="evidence" value="ECO:0007669"/>
    <property type="project" value="TreeGrafter"/>
</dbReference>
<dbReference type="InterPro" id="IPR037768">
    <property type="entry name" value="C2B_Copine"/>
</dbReference>
<proteinExistence type="inferred from homology"/>
<dbReference type="InterPro" id="IPR000008">
    <property type="entry name" value="C2_dom"/>
</dbReference>
<evidence type="ECO:0000313" key="4">
    <source>
        <dbReference type="Proteomes" id="UP001431209"/>
    </source>
</evidence>
<evidence type="ECO:0000313" key="3">
    <source>
        <dbReference type="EMBL" id="KAL0488114.1"/>
    </source>
</evidence>
<dbReference type="GO" id="GO:0005544">
    <property type="term" value="F:calcium-dependent phospholipid binding"/>
    <property type="evidence" value="ECO:0007669"/>
    <property type="project" value="InterPro"/>
</dbReference>
<feature type="domain" description="C2" evidence="2">
    <location>
        <begin position="90"/>
        <end position="216"/>
    </location>
</feature>
<accession>A0AAW2ZHG0</accession>
<feature type="domain" description="C2" evidence="2">
    <location>
        <begin position="1"/>
        <end position="84"/>
    </location>
</feature>
<dbReference type="CDD" id="cd04047">
    <property type="entry name" value="C2B_Copine"/>
    <property type="match status" value="1"/>
</dbReference>
<dbReference type="SMART" id="SM00239">
    <property type="entry name" value="C2"/>
    <property type="match status" value="2"/>
</dbReference>
<dbReference type="SUPFAM" id="SSF49562">
    <property type="entry name" value="C2 domain (Calcium/lipid-binding domain, CaLB)"/>
    <property type="match status" value="2"/>
</dbReference>